<dbReference type="PROSITE" id="PS00678">
    <property type="entry name" value="WD_REPEATS_1"/>
    <property type="match status" value="4"/>
</dbReference>
<dbReference type="PANTHER" id="PTHR22847:SF736">
    <property type="entry name" value="F-BOX DOMAIN-CONTAINING PROTEIN"/>
    <property type="match status" value="1"/>
</dbReference>
<dbReference type="PANTHER" id="PTHR22847">
    <property type="entry name" value="WD40 REPEAT PROTEIN"/>
    <property type="match status" value="1"/>
</dbReference>
<keyword evidence="2" id="KW-0677">Repeat</keyword>
<name>A0A9W3ARB4_BIOGL</name>
<dbReference type="InterPro" id="IPR036047">
    <property type="entry name" value="F-box-like_dom_sf"/>
</dbReference>
<dbReference type="SMART" id="SM00256">
    <property type="entry name" value="FBOX"/>
    <property type="match status" value="1"/>
</dbReference>
<feature type="repeat" description="WD" evidence="3">
    <location>
        <begin position="510"/>
        <end position="551"/>
    </location>
</feature>
<dbReference type="RefSeq" id="XP_055889826.1">
    <property type="nucleotide sequence ID" value="XM_056033851.1"/>
</dbReference>
<keyword evidence="1 3" id="KW-0853">WD repeat</keyword>
<dbReference type="CDD" id="cd22148">
    <property type="entry name" value="F-box_DdgacFF-like"/>
    <property type="match status" value="1"/>
</dbReference>
<evidence type="ECO:0000256" key="1">
    <source>
        <dbReference type="ARBA" id="ARBA00022574"/>
    </source>
</evidence>
<feature type="compositionally biased region" description="Low complexity" evidence="4">
    <location>
        <begin position="208"/>
        <end position="225"/>
    </location>
</feature>
<feature type="repeat" description="WD" evidence="3">
    <location>
        <begin position="590"/>
        <end position="636"/>
    </location>
</feature>
<dbReference type="PRINTS" id="PR00320">
    <property type="entry name" value="GPROTEINBRPT"/>
</dbReference>
<keyword evidence="6" id="KW-1185">Reference proteome</keyword>
<feature type="domain" description="F-box" evidence="5">
    <location>
        <begin position="303"/>
        <end position="349"/>
    </location>
</feature>
<dbReference type="GO" id="GO:1990234">
    <property type="term" value="C:transferase complex"/>
    <property type="evidence" value="ECO:0007669"/>
    <property type="project" value="UniProtKB-ARBA"/>
</dbReference>
<evidence type="ECO:0000313" key="8">
    <source>
        <dbReference type="RefSeq" id="XP_055889827.1"/>
    </source>
</evidence>
<dbReference type="Proteomes" id="UP001165740">
    <property type="component" value="Chromosome 6"/>
</dbReference>
<dbReference type="InterPro" id="IPR036322">
    <property type="entry name" value="WD40_repeat_dom_sf"/>
</dbReference>
<dbReference type="InterPro" id="IPR019775">
    <property type="entry name" value="WD40_repeat_CS"/>
</dbReference>
<proteinExistence type="predicted"/>
<accession>A0A9W3ARB4</accession>
<dbReference type="Pfam" id="PF00400">
    <property type="entry name" value="WD40"/>
    <property type="match status" value="6"/>
</dbReference>
<dbReference type="RefSeq" id="XP_055889827.1">
    <property type="nucleotide sequence ID" value="XM_056033852.1"/>
</dbReference>
<evidence type="ECO:0000256" key="4">
    <source>
        <dbReference type="SAM" id="MobiDB-lite"/>
    </source>
</evidence>
<dbReference type="SUPFAM" id="SSF81383">
    <property type="entry name" value="F-box domain"/>
    <property type="match status" value="1"/>
</dbReference>
<dbReference type="GeneID" id="106067666"/>
<dbReference type="SUPFAM" id="SSF50978">
    <property type="entry name" value="WD40 repeat-like"/>
    <property type="match status" value="1"/>
</dbReference>
<dbReference type="Gene3D" id="1.20.1280.50">
    <property type="match status" value="1"/>
</dbReference>
<dbReference type="AlphaFoldDB" id="A0A9W3ARB4"/>
<evidence type="ECO:0000256" key="3">
    <source>
        <dbReference type="PROSITE-ProRule" id="PRU00221"/>
    </source>
</evidence>
<feature type="repeat" description="WD" evidence="3">
    <location>
        <begin position="470"/>
        <end position="509"/>
    </location>
</feature>
<dbReference type="OrthoDB" id="5580488at2759"/>
<dbReference type="InterPro" id="IPR020472">
    <property type="entry name" value="WD40_PAC1"/>
</dbReference>
<dbReference type="InterPro" id="IPR001680">
    <property type="entry name" value="WD40_rpt"/>
</dbReference>
<dbReference type="Gene3D" id="2.130.10.10">
    <property type="entry name" value="YVTN repeat-like/Quinoprotein amine dehydrogenase"/>
    <property type="match status" value="2"/>
</dbReference>
<evidence type="ECO:0000313" key="6">
    <source>
        <dbReference type="Proteomes" id="UP001165740"/>
    </source>
</evidence>
<feature type="repeat" description="WD" evidence="3">
    <location>
        <begin position="429"/>
        <end position="469"/>
    </location>
</feature>
<feature type="repeat" description="WD" evidence="3">
    <location>
        <begin position="389"/>
        <end position="428"/>
    </location>
</feature>
<dbReference type="SMART" id="SM00320">
    <property type="entry name" value="WD40"/>
    <property type="match status" value="7"/>
</dbReference>
<organism evidence="6 8">
    <name type="scientific">Biomphalaria glabrata</name>
    <name type="common">Bloodfluke planorb</name>
    <name type="synonym">Freshwater snail</name>
    <dbReference type="NCBI Taxonomy" id="6526"/>
    <lineage>
        <taxon>Eukaryota</taxon>
        <taxon>Metazoa</taxon>
        <taxon>Spiralia</taxon>
        <taxon>Lophotrochozoa</taxon>
        <taxon>Mollusca</taxon>
        <taxon>Gastropoda</taxon>
        <taxon>Heterobranchia</taxon>
        <taxon>Euthyneura</taxon>
        <taxon>Panpulmonata</taxon>
        <taxon>Hygrophila</taxon>
        <taxon>Lymnaeoidea</taxon>
        <taxon>Planorbidae</taxon>
        <taxon>Biomphalaria</taxon>
    </lineage>
</organism>
<feature type="region of interest" description="Disordered" evidence="4">
    <location>
        <begin position="197"/>
        <end position="240"/>
    </location>
</feature>
<dbReference type="RefSeq" id="XP_055889828.1">
    <property type="nucleotide sequence ID" value="XM_056033853.1"/>
</dbReference>
<sequence length="676" mass="77555">MNGIEFLVSHHTLVRKHLKGEVIPHLTSSAFKRTKDEFSSRLSSLDVADSRTGRGQPSSSGVEFKRQMEHLSHCLRQWSHQQKCCFLEELLRHSSTVQIQFLYTVLQPSVHRDFMYTMRTRFPEIEFSPISTHITRHIKKRLREVKKLRSFYRVDSAYIQQDEDVARVKFPPLLHNNFFPPKKKYIGFDYFNHEAKKSRGHNTETDDSLSSNKMSSNFSSTLSLDRTPRNKKTDSMNDTNVSMSDTVTVSVLNLPTEAKELLNCYRHRWTDSKRNEFLEQLILSLDPRQIYFVSKYLSFKQQKDLVGLLPRKLALKILSHLSVRQLLIACKVSKRWHSLASSNTLWKAKCQEVTIHVPIPSKPNWKLVYRDNCHLRYNWNNARYQSLELVGHTQSVQCVTCYGDKVATGSADQTIIIWDIHTGVMEQTLTGHSKGVWCVQFFTKHLLLSGSFDTTIRMWNLRTGQTTRTFFGHKNQVLCLKLRGTVMVSGSQDKMAKLWDVGRTLLVHTLSGHSAAVFSVDMSEDCQVIVTAAGDKTVRLWDKNSGQPIKCVWVSPNNSIMTISYSQGYFVCAYDLTICLYKGSKVVRTFDEHRQRVESVKLIITDADNGEGYLVSAGQDGLIKYWSLTEDQSLQTLSGHQQAINSIFVDEVYLASASSDKTVRVWNFNVGIDYQS</sequence>
<evidence type="ECO:0000256" key="2">
    <source>
        <dbReference type="ARBA" id="ARBA00022737"/>
    </source>
</evidence>
<dbReference type="InterPro" id="IPR015943">
    <property type="entry name" value="WD40/YVTN_repeat-like_dom_sf"/>
</dbReference>
<dbReference type="CDD" id="cd00200">
    <property type="entry name" value="WD40"/>
    <property type="match status" value="1"/>
</dbReference>
<gene>
    <name evidence="7 8 9" type="primary">LOC106067666</name>
</gene>
<evidence type="ECO:0000313" key="9">
    <source>
        <dbReference type="RefSeq" id="XP_055889828.1"/>
    </source>
</evidence>
<dbReference type="PROSITE" id="PS50294">
    <property type="entry name" value="WD_REPEATS_REGION"/>
    <property type="match status" value="5"/>
</dbReference>
<evidence type="ECO:0000259" key="5">
    <source>
        <dbReference type="PROSITE" id="PS50181"/>
    </source>
</evidence>
<dbReference type="PROSITE" id="PS50082">
    <property type="entry name" value="WD_REPEATS_2"/>
    <property type="match status" value="6"/>
</dbReference>
<dbReference type="Pfam" id="PF12937">
    <property type="entry name" value="F-box-like"/>
    <property type="match status" value="1"/>
</dbReference>
<dbReference type="InterPro" id="IPR001810">
    <property type="entry name" value="F-box_dom"/>
</dbReference>
<dbReference type="PROSITE" id="PS50181">
    <property type="entry name" value="FBOX"/>
    <property type="match status" value="1"/>
</dbReference>
<dbReference type="OMA" id="TLHRDFM"/>
<evidence type="ECO:0000313" key="7">
    <source>
        <dbReference type="RefSeq" id="XP_055889826.1"/>
    </source>
</evidence>
<reference evidence="7 8" key="1">
    <citation type="submission" date="2025-04" db="UniProtKB">
        <authorList>
            <consortium name="RefSeq"/>
        </authorList>
    </citation>
    <scope>IDENTIFICATION</scope>
</reference>
<feature type="repeat" description="WD" evidence="3">
    <location>
        <begin position="637"/>
        <end position="676"/>
    </location>
</feature>
<protein>
    <submittedName>
        <fullName evidence="7 8">F-box/WD repeat-containing protein 7-like isoform X1</fullName>
    </submittedName>
</protein>
<feature type="compositionally biased region" description="Basic and acidic residues" evidence="4">
    <location>
        <begin position="226"/>
        <end position="235"/>
    </location>
</feature>